<dbReference type="AlphaFoldDB" id="A0A5B7GZ80"/>
<organism evidence="1 2">
    <name type="scientific">Portunus trituberculatus</name>
    <name type="common">Swimming crab</name>
    <name type="synonym">Neptunus trituberculatus</name>
    <dbReference type="NCBI Taxonomy" id="210409"/>
    <lineage>
        <taxon>Eukaryota</taxon>
        <taxon>Metazoa</taxon>
        <taxon>Ecdysozoa</taxon>
        <taxon>Arthropoda</taxon>
        <taxon>Crustacea</taxon>
        <taxon>Multicrustacea</taxon>
        <taxon>Malacostraca</taxon>
        <taxon>Eumalacostraca</taxon>
        <taxon>Eucarida</taxon>
        <taxon>Decapoda</taxon>
        <taxon>Pleocyemata</taxon>
        <taxon>Brachyura</taxon>
        <taxon>Eubrachyura</taxon>
        <taxon>Portunoidea</taxon>
        <taxon>Portunidae</taxon>
        <taxon>Portuninae</taxon>
        <taxon>Portunus</taxon>
    </lineage>
</organism>
<reference evidence="1 2" key="1">
    <citation type="submission" date="2019-05" db="EMBL/GenBank/DDBJ databases">
        <title>Another draft genome of Portunus trituberculatus and its Hox gene families provides insights of decapod evolution.</title>
        <authorList>
            <person name="Jeong J.-H."/>
            <person name="Song I."/>
            <person name="Kim S."/>
            <person name="Choi T."/>
            <person name="Kim D."/>
            <person name="Ryu S."/>
            <person name="Kim W."/>
        </authorList>
    </citation>
    <scope>NUCLEOTIDE SEQUENCE [LARGE SCALE GENOMIC DNA]</scope>
    <source>
        <tissue evidence="1">Muscle</tissue>
    </source>
</reference>
<protein>
    <submittedName>
        <fullName evidence="1">Uncharacterized protein</fullName>
    </submittedName>
</protein>
<accession>A0A5B7GZ80</accession>
<evidence type="ECO:0000313" key="2">
    <source>
        <dbReference type="Proteomes" id="UP000324222"/>
    </source>
</evidence>
<name>A0A5B7GZ80_PORTR</name>
<dbReference type="EMBL" id="VSRR010023571">
    <property type="protein sequence ID" value="MPC65601.1"/>
    <property type="molecule type" value="Genomic_DNA"/>
</dbReference>
<evidence type="ECO:0000313" key="1">
    <source>
        <dbReference type="EMBL" id="MPC65601.1"/>
    </source>
</evidence>
<comment type="caution">
    <text evidence="1">The sequence shown here is derived from an EMBL/GenBank/DDBJ whole genome shotgun (WGS) entry which is preliminary data.</text>
</comment>
<dbReference type="Proteomes" id="UP000324222">
    <property type="component" value="Unassembled WGS sequence"/>
</dbReference>
<proteinExistence type="predicted"/>
<sequence>MNRQEKAVGAAREQRRHVQAHIVGAAGAPCAWRGSQTTGSWAHLSPRWRPLASPAFLPHHSRRAPTTHF</sequence>
<keyword evidence="2" id="KW-1185">Reference proteome</keyword>
<gene>
    <name evidence="1" type="ORF">E2C01_059739</name>
</gene>